<reference evidence="1 2" key="1">
    <citation type="journal article" date="2022" name="bioRxiv">
        <title>The genome of the oomycete Peronosclerospora sorghi, a cosmopolitan pathogen of maize and sorghum, is inflated with dispersed pseudogenes.</title>
        <authorList>
            <person name="Fletcher K."/>
            <person name="Martin F."/>
            <person name="Isakeit T."/>
            <person name="Cavanaugh K."/>
            <person name="Magill C."/>
            <person name="Michelmore R."/>
        </authorList>
    </citation>
    <scope>NUCLEOTIDE SEQUENCE [LARGE SCALE GENOMIC DNA]</scope>
    <source>
        <strain evidence="1">P6</strain>
    </source>
</reference>
<evidence type="ECO:0000313" key="1">
    <source>
        <dbReference type="EMBL" id="KAI9918914.1"/>
    </source>
</evidence>
<gene>
    <name evidence="1" type="ORF">PsorP6_011773</name>
</gene>
<comment type="caution">
    <text evidence="1">The sequence shown here is derived from an EMBL/GenBank/DDBJ whole genome shotgun (WGS) entry which is preliminary data.</text>
</comment>
<protein>
    <submittedName>
        <fullName evidence="1">Uncharacterized protein</fullName>
    </submittedName>
</protein>
<evidence type="ECO:0000313" key="2">
    <source>
        <dbReference type="Proteomes" id="UP001163321"/>
    </source>
</evidence>
<sequence>MSSVKEFIVLKVITVPCNFGPCETLKDRNGVIGDPFHGAEPFRNANEMQDKVMITSEGIKAALAFTASWNIYGVNKIISTDIIVRKDGRECVICQVKMSLGIKITRMPYQVLVIMVEMDTYCFYNL</sequence>
<name>A0ACC0WJH5_9STRA</name>
<dbReference type="EMBL" id="CM047591">
    <property type="protein sequence ID" value="KAI9918914.1"/>
    <property type="molecule type" value="Genomic_DNA"/>
</dbReference>
<keyword evidence="2" id="KW-1185">Reference proteome</keyword>
<proteinExistence type="predicted"/>
<organism evidence="1 2">
    <name type="scientific">Peronosclerospora sorghi</name>
    <dbReference type="NCBI Taxonomy" id="230839"/>
    <lineage>
        <taxon>Eukaryota</taxon>
        <taxon>Sar</taxon>
        <taxon>Stramenopiles</taxon>
        <taxon>Oomycota</taxon>
        <taxon>Peronosporomycetes</taxon>
        <taxon>Peronosporales</taxon>
        <taxon>Peronosporaceae</taxon>
        <taxon>Peronosclerospora</taxon>
    </lineage>
</organism>
<accession>A0ACC0WJH5</accession>
<dbReference type="Proteomes" id="UP001163321">
    <property type="component" value="Chromosome 12"/>
</dbReference>